<name>A0A316EC15_9BACT</name>
<dbReference type="EMBL" id="QGGO01000005">
    <property type="protein sequence ID" value="PWK27975.1"/>
    <property type="molecule type" value="Genomic_DNA"/>
</dbReference>
<dbReference type="OrthoDB" id="850028at2"/>
<dbReference type="Proteomes" id="UP000245489">
    <property type="component" value="Unassembled WGS sequence"/>
</dbReference>
<keyword evidence="2" id="KW-1185">Reference proteome</keyword>
<sequence>MNILYLVFGENQQNHAQAYFSICSFLSQTEISDRVYMMTDSPDFYKKLGDKVQILPISQEQLSDWQGEYQFFWRAKIKAIEYVCGLHPDESVLYLDTDTFLFGDIRLLRKALENPVMHLNEGNLSALKSKTEKLMWEQTGNQSFGGITINHAMWNAGVVGIPASKGLSITQLALNICDDMLAKDVTRRLIEQFALSVALFENGNLSPVSKFIGHYWSNKEEWNVEIQKLMADSFLKNSSLADDIETIGHYDFRKIAIHKRTPNTQRRLRKLIKKWFPSEDKGFV</sequence>
<dbReference type="InterPro" id="IPR029044">
    <property type="entry name" value="Nucleotide-diphossugar_trans"/>
</dbReference>
<evidence type="ECO:0000313" key="1">
    <source>
        <dbReference type="EMBL" id="PWK27975.1"/>
    </source>
</evidence>
<protein>
    <recommendedName>
        <fullName evidence="3">Nucleotide-diphospho-sugar transferase</fullName>
    </recommendedName>
</protein>
<dbReference type="RefSeq" id="WP_109742135.1">
    <property type="nucleotide sequence ID" value="NZ_QGGO01000005.1"/>
</dbReference>
<dbReference type="SUPFAM" id="SSF53448">
    <property type="entry name" value="Nucleotide-diphospho-sugar transferases"/>
    <property type="match status" value="1"/>
</dbReference>
<reference evidence="1 2" key="1">
    <citation type="submission" date="2018-05" db="EMBL/GenBank/DDBJ databases">
        <title>Genomic Encyclopedia of Archaeal and Bacterial Type Strains, Phase II (KMG-II): from individual species to whole genera.</title>
        <authorList>
            <person name="Goeker M."/>
        </authorList>
    </citation>
    <scope>NUCLEOTIDE SEQUENCE [LARGE SCALE GENOMIC DNA]</scope>
    <source>
        <strain evidence="1 2">DSM 22214</strain>
    </source>
</reference>
<organism evidence="1 2">
    <name type="scientific">Arcicella aurantiaca</name>
    <dbReference type="NCBI Taxonomy" id="591202"/>
    <lineage>
        <taxon>Bacteria</taxon>
        <taxon>Pseudomonadati</taxon>
        <taxon>Bacteroidota</taxon>
        <taxon>Cytophagia</taxon>
        <taxon>Cytophagales</taxon>
        <taxon>Flectobacillaceae</taxon>
        <taxon>Arcicella</taxon>
    </lineage>
</organism>
<gene>
    <name evidence="1" type="ORF">LV89_01382</name>
</gene>
<accession>A0A316EC15</accession>
<proteinExistence type="predicted"/>
<comment type="caution">
    <text evidence="1">The sequence shown here is derived from an EMBL/GenBank/DDBJ whole genome shotgun (WGS) entry which is preliminary data.</text>
</comment>
<dbReference type="AlphaFoldDB" id="A0A316EC15"/>
<evidence type="ECO:0000313" key="2">
    <source>
        <dbReference type="Proteomes" id="UP000245489"/>
    </source>
</evidence>
<evidence type="ECO:0008006" key="3">
    <source>
        <dbReference type="Google" id="ProtNLM"/>
    </source>
</evidence>